<dbReference type="EMBL" id="SMFZ01000001">
    <property type="protein sequence ID" value="TCK25490.1"/>
    <property type="molecule type" value="Genomic_DNA"/>
</dbReference>
<dbReference type="Proteomes" id="UP000295560">
    <property type="component" value="Unassembled WGS sequence"/>
</dbReference>
<evidence type="ECO:0000313" key="3">
    <source>
        <dbReference type="EMBL" id="TCK25490.1"/>
    </source>
</evidence>
<feature type="transmembrane region" description="Helical" evidence="2">
    <location>
        <begin position="63"/>
        <end position="86"/>
    </location>
</feature>
<feature type="region of interest" description="Disordered" evidence="1">
    <location>
        <begin position="1"/>
        <end position="27"/>
    </location>
</feature>
<comment type="caution">
    <text evidence="3">The sequence shown here is derived from an EMBL/GenBank/DDBJ whole genome shotgun (WGS) entry which is preliminary data.</text>
</comment>
<name>A0A4R1HXE6_PSEEN</name>
<dbReference type="OrthoDB" id="3579664at2"/>
<evidence type="ECO:0000256" key="1">
    <source>
        <dbReference type="SAM" id="MobiDB-lite"/>
    </source>
</evidence>
<keyword evidence="2" id="KW-1133">Transmembrane helix</keyword>
<evidence type="ECO:0000256" key="2">
    <source>
        <dbReference type="SAM" id="Phobius"/>
    </source>
</evidence>
<keyword evidence="4" id="KW-1185">Reference proteome</keyword>
<gene>
    <name evidence="3" type="ORF">EV378_1299</name>
</gene>
<reference evidence="3 4" key="1">
    <citation type="submission" date="2019-03" db="EMBL/GenBank/DDBJ databases">
        <title>Sequencing the genomes of 1000 actinobacteria strains.</title>
        <authorList>
            <person name="Klenk H.-P."/>
        </authorList>
    </citation>
    <scope>NUCLEOTIDE SEQUENCE [LARGE SCALE GENOMIC DNA]</scope>
    <source>
        <strain evidence="3 4">DSM 44969</strain>
    </source>
</reference>
<evidence type="ECO:0000313" key="4">
    <source>
        <dbReference type="Proteomes" id="UP000295560"/>
    </source>
</evidence>
<accession>A0A4R1HXE6</accession>
<protein>
    <submittedName>
        <fullName evidence="3">Uncharacterized protein</fullName>
    </submittedName>
</protein>
<feature type="transmembrane region" description="Helical" evidence="2">
    <location>
        <begin position="92"/>
        <end position="109"/>
    </location>
</feature>
<sequence>MTRRRSRRPADRRAHGQFPGYGHGHGHGYGGVAVRDAYRMERRDRRRERRMRRRHGRRGGPPALLFVLGALVGLVFLGAIAVRVAIGIVEGLFPLIVIGLVGWMMFRLVRRARRAAPAPDVPQQGRPATGEQVWNRAKAEFDRVRAEYTAHECDPMAVLRRPALSDVSVASTARFVDAFAEAQALDTETYPGSPHDAGFVAAAEHASRAWQAAQDAADRIRLSGLPPAERSSVERVLKLLTTARDSDSEPERLAAYARARSELDRLDRAGIVHLPRTARAAIDENSRRALPG</sequence>
<organism evidence="3 4">
    <name type="scientific">Pseudonocardia endophytica</name>
    <dbReference type="NCBI Taxonomy" id="401976"/>
    <lineage>
        <taxon>Bacteria</taxon>
        <taxon>Bacillati</taxon>
        <taxon>Actinomycetota</taxon>
        <taxon>Actinomycetes</taxon>
        <taxon>Pseudonocardiales</taxon>
        <taxon>Pseudonocardiaceae</taxon>
        <taxon>Pseudonocardia</taxon>
    </lineage>
</organism>
<proteinExistence type="predicted"/>
<dbReference type="AlphaFoldDB" id="A0A4R1HXE6"/>
<dbReference type="RefSeq" id="WP_132421788.1">
    <property type="nucleotide sequence ID" value="NZ_SMFZ01000001.1"/>
</dbReference>
<keyword evidence="2" id="KW-0472">Membrane</keyword>
<keyword evidence="2" id="KW-0812">Transmembrane</keyword>